<keyword evidence="10 11" id="KW-0407">Ion channel</keyword>
<evidence type="ECO:0000256" key="2">
    <source>
        <dbReference type="ARBA" id="ARBA00004236"/>
    </source>
</evidence>
<feature type="domain" description="Neurotransmitter-gated ion-channel ligand-binding" evidence="12">
    <location>
        <begin position="137"/>
        <end position="337"/>
    </location>
</feature>
<dbReference type="CDD" id="cd19049">
    <property type="entry name" value="LGIC_TM_anion"/>
    <property type="match status" value="1"/>
</dbReference>
<keyword evidence="4" id="KW-1003">Cell membrane</keyword>
<protein>
    <submittedName>
        <fullName evidence="14">Uncharacterized protein</fullName>
    </submittedName>
</protein>
<dbReference type="PANTHER" id="PTHR18945">
    <property type="entry name" value="NEUROTRANSMITTER GATED ION CHANNEL"/>
    <property type="match status" value="1"/>
</dbReference>
<dbReference type="Pfam" id="PF02932">
    <property type="entry name" value="Neur_chan_memb"/>
    <property type="match status" value="1"/>
</dbReference>
<evidence type="ECO:0000256" key="5">
    <source>
        <dbReference type="ARBA" id="ARBA00022692"/>
    </source>
</evidence>
<dbReference type="InterPro" id="IPR006202">
    <property type="entry name" value="Neur_chan_lig-bd"/>
</dbReference>
<dbReference type="GO" id="GO:0005886">
    <property type="term" value="C:plasma membrane"/>
    <property type="evidence" value="ECO:0007669"/>
    <property type="project" value="UniProtKB-SubCell"/>
</dbReference>
<dbReference type="GO" id="GO:0005230">
    <property type="term" value="F:extracellular ligand-gated monoatomic ion channel activity"/>
    <property type="evidence" value="ECO:0007669"/>
    <property type="project" value="InterPro"/>
</dbReference>
<name>A0A8S1HSI3_9PELO</name>
<evidence type="ECO:0000256" key="10">
    <source>
        <dbReference type="ARBA" id="ARBA00023303"/>
    </source>
</evidence>
<keyword evidence="7 11" id="KW-1133">Transmembrane helix</keyword>
<feature type="transmembrane region" description="Helical" evidence="11">
    <location>
        <begin position="533"/>
        <end position="551"/>
    </location>
</feature>
<evidence type="ECO:0000256" key="7">
    <source>
        <dbReference type="ARBA" id="ARBA00022989"/>
    </source>
</evidence>
<feature type="domain" description="Neurotransmitter-gated ion-channel transmembrane" evidence="13">
    <location>
        <begin position="347"/>
        <end position="547"/>
    </location>
</feature>
<evidence type="ECO:0000313" key="15">
    <source>
        <dbReference type="Proteomes" id="UP000835052"/>
    </source>
</evidence>
<keyword evidence="6" id="KW-0732">Signal</keyword>
<evidence type="ECO:0000259" key="13">
    <source>
        <dbReference type="Pfam" id="PF02932"/>
    </source>
</evidence>
<dbReference type="SUPFAM" id="SSF90112">
    <property type="entry name" value="Neurotransmitter-gated ion-channel transmembrane pore"/>
    <property type="match status" value="1"/>
</dbReference>
<sequence length="590" mass="68243">MRKGLFGVISPTATDMDVGCLAEKLFSKKIHRPKGRAKKNGPSSAHIAAFSSSLPAPESFPPALQKIEPDRFMVLTRCATVSPAMRLYVVLLLLSLPAEAYNFTVIVEQQPEPVQLFKPVLLPVPEPEPKIDDVTKILEKLGNYNRNAYPNQDSETPTLVDIQMYIEGMSSFHAQSMDFQVDIYFQQKWIDKRLVHNNTKRILIKDTKLFDLIWHPDIYFANARTAAFHDVTQPNFLVWIYGNGTVWYDCRISMTVLCMQNLARYPLDSQGCGLRILSYAYDTEQLQIRWNGRVPVEVNKDIRMPDMRLQRIKFYVRNDSYATGIWSCAIAEFHVDREITHHIIQSYIPTALIVIISWFSFWLDVEAVPGRVSLSITTLLTLATQSSAARMALPQASYVKAIDVWMGTCMAFVFSAMIEFTVVNYCTRRKQRKKPRKRGLTEQVQDLVMQYKEKKNDMFNNGNACYEVSVHGGDNLNVQRNFEKKQLREMNQSPLLVRRNMLPSFKRKAIEERINRVEENRKFAQSIDRYSRIYFPVAFIVFNIVYWVYYLRYDDGREPKSQNKQTRPNLHIYLLIGKKTKEASGKKTAS</sequence>
<dbReference type="PRINTS" id="PR00253">
    <property type="entry name" value="GABAARECEPTR"/>
</dbReference>
<evidence type="ECO:0000256" key="4">
    <source>
        <dbReference type="ARBA" id="ARBA00022475"/>
    </source>
</evidence>
<evidence type="ECO:0000313" key="14">
    <source>
        <dbReference type="EMBL" id="CAD6197468.1"/>
    </source>
</evidence>
<dbReference type="OrthoDB" id="442503at2759"/>
<comment type="subcellular location">
    <subcellularLocation>
        <location evidence="2">Cell membrane</location>
    </subcellularLocation>
    <subcellularLocation>
        <location evidence="1">Membrane</location>
        <topology evidence="1">Multi-pass membrane protein</topology>
    </subcellularLocation>
</comment>
<dbReference type="Pfam" id="PF02931">
    <property type="entry name" value="Neur_chan_LBD"/>
    <property type="match status" value="1"/>
</dbReference>
<proteinExistence type="inferred from homology"/>
<dbReference type="InterPro" id="IPR036719">
    <property type="entry name" value="Neuro-gated_channel_TM_sf"/>
</dbReference>
<dbReference type="PROSITE" id="PS00236">
    <property type="entry name" value="NEUROTR_ION_CHANNEL"/>
    <property type="match status" value="1"/>
</dbReference>
<keyword evidence="5 11" id="KW-0812">Transmembrane</keyword>
<dbReference type="NCBIfam" id="TIGR00860">
    <property type="entry name" value="LIC"/>
    <property type="match status" value="1"/>
</dbReference>
<comment type="caution">
    <text evidence="14">The sequence shown here is derived from an EMBL/GenBank/DDBJ whole genome shotgun (WGS) entry which is preliminary data.</text>
</comment>
<evidence type="ECO:0000256" key="8">
    <source>
        <dbReference type="ARBA" id="ARBA00023065"/>
    </source>
</evidence>
<evidence type="ECO:0000256" key="6">
    <source>
        <dbReference type="ARBA" id="ARBA00022729"/>
    </source>
</evidence>
<dbReference type="Gene3D" id="1.20.58.390">
    <property type="entry name" value="Neurotransmitter-gated ion-channel transmembrane domain"/>
    <property type="match status" value="1"/>
</dbReference>
<evidence type="ECO:0000256" key="3">
    <source>
        <dbReference type="ARBA" id="ARBA00022448"/>
    </source>
</evidence>
<dbReference type="Gene3D" id="2.70.170.10">
    <property type="entry name" value="Neurotransmitter-gated ion-channel ligand-binding domain"/>
    <property type="match status" value="1"/>
</dbReference>
<keyword evidence="15" id="KW-1185">Reference proteome</keyword>
<dbReference type="PRINTS" id="PR00252">
    <property type="entry name" value="NRIONCHANNEL"/>
</dbReference>
<feature type="transmembrane region" description="Helical" evidence="11">
    <location>
        <begin position="372"/>
        <end position="393"/>
    </location>
</feature>
<dbReference type="SUPFAM" id="SSF63712">
    <property type="entry name" value="Nicotinic receptor ligand binding domain-like"/>
    <property type="match status" value="1"/>
</dbReference>
<evidence type="ECO:0000259" key="12">
    <source>
        <dbReference type="Pfam" id="PF02931"/>
    </source>
</evidence>
<accession>A0A8S1HSI3</accession>
<evidence type="ECO:0000256" key="11">
    <source>
        <dbReference type="RuleBase" id="RU000687"/>
    </source>
</evidence>
<gene>
    <name evidence="14" type="ORF">CAUJ_LOCUS13377</name>
</gene>
<dbReference type="InterPro" id="IPR006029">
    <property type="entry name" value="Neurotrans-gated_channel_TM"/>
</dbReference>
<dbReference type="Proteomes" id="UP000835052">
    <property type="component" value="Unassembled WGS sequence"/>
</dbReference>
<dbReference type="InterPro" id="IPR036734">
    <property type="entry name" value="Neur_chan_lig-bd_sf"/>
</dbReference>
<organism evidence="14 15">
    <name type="scientific">Caenorhabditis auriculariae</name>
    <dbReference type="NCBI Taxonomy" id="2777116"/>
    <lineage>
        <taxon>Eukaryota</taxon>
        <taxon>Metazoa</taxon>
        <taxon>Ecdysozoa</taxon>
        <taxon>Nematoda</taxon>
        <taxon>Chromadorea</taxon>
        <taxon>Rhabditida</taxon>
        <taxon>Rhabditina</taxon>
        <taxon>Rhabditomorpha</taxon>
        <taxon>Rhabditoidea</taxon>
        <taxon>Rhabditidae</taxon>
        <taxon>Peloderinae</taxon>
        <taxon>Caenorhabditis</taxon>
    </lineage>
</organism>
<keyword evidence="9 11" id="KW-0472">Membrane</keyword>
<evidence type="ECO:0000256" key="1">
    <source>
        <dbReference type="ARBA" id="ARBA00004141"/>
    </source>
</evidence>
<feature type="transmembrane region" description="Helical" evidence="11">
    <location>
        <begin position="405"/>
        <end position="427"/>
    </location>
</feature>
<evidence type="ECO:0000256" key="9">
    <source>
        <dbReference type="ARBA" id="ARBA00023136"/>
    </source>
</evidence>
<dbReference type="InterPro" id="IPR006028">
    <property type="entry name" value="GABAA/Glycine_rcpt"/>
</dbReference>
<dbReference type="AlphaFoldDB" id="A0A8S1HSI3"/>
<keyword evidence="8 11" id="KW-0406">Ion transport</keyword>
<dbReference type="InterPro" id="IPR006201">
    <property type="entry name" value="Neur_channel"/>
</dbReference>
<dbReference type="FunFam" id="2.70.170.10:FF:000039">
    <property type="entry name" value="Ligand-Gated ion Channel"/>
    <property type="match status" value="1"/>
</dbReference>
<comment type="similarity">
    <text evidence="11">Belongs to the ligand-gated ion channel (TC 1.A.9) family.</text>
</comment>
<feature type="transmembrane region" description="Helical" evidence="11">
    <location>
        <begin position="347"/>
        <end position="365"/>
    </location>
</feature>
<keyword evidence="3 11" id="KW-0813">Transport</keyword>
<dbReference type="CDD" id="cd18987">
    <property type="entry name" value="LGIC_ECD_anion"/>
    <property type="match status" value="1"/>
</dbReference>
<dbReference type="GO" id="GO:0004888">
    <property type="term" value="F:transmembrane signaling receptor activity"/>
    <property type="evidence" value="ECO:0007669"/>
    <property type="project" value="InterPro"/>
</dbReference>
<dbReference type="InterPro" id="IPR018000">
    <property type="entry name" value="Neurotransmitter_ion_chnl_CS"/>
</dbReference>
<dbReference type="InterPro" id="IPR038050">
    <property type="entry name" value="Neuro_actylchol_rec"/>
</dbReference>
<dbReference type="EMBL" id="CAJGYM010000095">
    <property type="protein sequence ID" value="CAD6197468.1"/>
    <property type="molecule type" value="Genomic_DNA"/>
</dbReference>
<reference evidence="14" key="1">
    <citation type="submission" date="2020-10" db="EMBL/GenBank/DDBJ databases">
        <authorList>
            <person name="Kikuchi T."/>
        </authorList>
    </citation>
    <scope>NUCLEOTIDE SEQUENCE</scope>
    <source>
        <strain evidence="14">NKZ352</strain>
    </source>
</reference>